<dbReference type="RefSeq" id="WP_078790159.1">
    <property type="nucleotide sequence ID" value="NZ_FUWR01000009.1"/>
</dbReference>
<dbReference type="Gene3D" id="1.10.12.10">
    <property type="entry name" value="Lyase 2-enoyl-coa Hydratase, Chain A, domain 2"/>
    <property type="match status" value="1"/>
</dbReference>
<sequence>MSHILTSVDNRVATITFNHQETRNSLSCQLLDEMLQAIDQFSQDDSVRALVIRAPQGTKVWSSGFNIHELPLSGRDPLSYNDPLECLLRAVARFHSPVIAMIEGSVWGGACDLSFVCDIAIGCPSSSFAITPAKLGVPYNISGIMHFFNIVGPRIAREMFYTAEPISAERAVQVGILNHLVATEELESFTYAMAGRIADNSPLANRVMKEQLRLLADAYPLRPETFEYVQGLRRMAYDSSDYEEGKRAFLERRKPVFTGK</sequence>
<gene>
    <name evidence="3" type="ORF">SAMN02745119_01870</name>
</gene>
<dbReference type="CDD" id="cd06558">
    <property type="entry name" value="crotonase-like"/>
    <property type="match status" value="1"/>
</dbReference>
<dbReference type="SUPFAM" id="SSF52096">
    <property type="entry name" value="ClpP/crotonase"/>
    <property type="match status" value="1"/>
</dbReference>
<evidence type="ECO:0000256" key="1">
    <source>
        <dbReference type="ARBA" id="ARBA00005254"/>
    </source>
</evidence>
<dbReference type="STRING" id="115783.SAMN02745119_01870"/>
<keyword evidence="4" id="KW-1185">Reference proteome</keyword>
<dbReference type="PANTHER" id="PTHR11941:SF54">
    <property type="entry name" value="ENOYL-COA HYDRATASE, MITOCHONDRIAL"/>
    <property type="match status" value="1"/>
</dbReference>
<dbReference type="InterPro" id="IPR001753">
    <property type="entry name" value="Enoyl-CoA_hydra/iso"/>
</dbReference>
<accession>A0A1T4P7U3</accession>
<evidence type="ECO:0000313" key="4">
    <source>
        <dbReference type="Proteomes" id="UP000190102"/>
    </source>
</evidence>
<dbReference type="EMBL" id="FUWR01000009">
    <property type="protein sequence ID" value="SJZ87522.1"/>
    <property type="molecule type" value="Genomic_DNA"/>
</dbReference>
<dbReference type="AlphaFoldDB" id="A0A1T4P7U3"/>
<dbReference type="GO" id="GO:0006635">
    <property type="term" value="P:fatty acid beta-oxidation"/>
    <property type="evidence" value="ECO:0007669"/>
    <property type="project" value="TreeGrafter"/>
</dbReference>
<dbReference type="InterPro" id="IPR029045">
    <property type="entry name" value="ClpP/crotonase-like_dom_sf"/>
</dbReference>
<comment type="similarity">
    <text evidence="1">Belongs to the enoyl-CoA hydratase/isomerase family.</text>
</comment>
<reference evidence="4" key="1">
    <citation type="submission" date="2017-02" db="EMBL/GenBank/DDBJ databases">
        <authorList>
            <person name="Varghese N."/>
            <person name="Submissions S."/>
        </authorList>
    </citation>
    <scope>NUCLEOTIDE SEQUENCE [LARGE SCALE GENOMIC DNA]</scope>
    <source>
        <strain evidence="4">ATCC BAA-34</strain>
    </source>
</reference>
<dbReference type="Pfam" id="PF00378">
    <property type="entry name" value="ECH_1"/>
    <property type="match status" value="1"/>
</dbReference>
<name>A0A1T4P7U3_9BACT</name>
<dbReference type="Proteomes" id="UP000190102">
    <property type="component" value="Unassembled WGS sequence"/>
</dbReference>
<dbReference type="OrthoDB" id="5365311at2"/>
<protein>
    <submittedName>
        <fullName evidence="3">Methylmalonyl-CoA decarboxylase</fullName>
    </submittedName>
</protein>
<keyword evidence="2" id="KW-0456">Lyase</keyword>
<dbReference type="Gene3D" id="3.90.226.10">
    <property type="entry name" value="2-enoyl-CoA Hydratase, Chain A, domain 1"/>
    <property type="match status" value="1"/>
</dbReference>
<evidence type="ECO:0000256" key="2">
    <source>
        <dbReference type="ARBA" id="ARBA00023239"/>
    </source>
</evidence>
<dbReference type="InterPro" id="IPR014748">
    <property type="entry name" value="Enoyl-CoA_hydra_C"/>
</dbReference>
<dbReference type="GO" id="GO:0016829">
    <property type="term" value="F:lyase activity"/>
    <property type="evidence" value="ECO:0007669"/>
    <property type="project" value="UniProtKB-KW"/>
</dbReference>
<dbReference type="NCBIfam" id="NF008506">
    <property type="entry name" value="PRK11423.1"/>
    <property type="match status" value="1"/>
</dbReference>
<proteinExistence type="inferred from homology"/>
<organism evidence="3 4">
    <name type="scientific">Trichlorobacter thiogenes</name>
    <dbReference type="NCBI Taxonomy" id="115783"/>
    <lineage>
        <taxon>Bacteria</taxon>
        <taxon>Pseudomonadati</taxon>
        <taxon>Thermodesulfobacteriota</taxon>
        <taxon>Desulfuromonadia</taxon>
        <taxon>Geobacterales</taxon>
        <taxon>Geobacteraceae</taxon>
        <taxon>Trichlorobacter</taxon>
    </lineage>
</organism>
<evidence type="ECO:0000313" key="3">
    <source>
        <dbReference type="EMBL" id="SJZ87522.1"/>
    </source>
</evidence>
<dbReference type="PANTHER" id="PTHR11941">
    <property type="entry name" value="ENOYL-COA HYDRATASE-RELATED"/>
    <property type="match status" value="1"/>
</dbReference>